<evidence type="ECO:0000259" key="1">
    <source>
        <dbReference type="Pfam" id="PF00005"/>
    </source>
</evidence>
<sequence length="111" mass="12175">MLCLFVGPSGSGKSTIIRLLFRFYDVETGSIVIDGQNIKTVTQESLRRAIGVVPQDTVLFNNTIKYNIKYGRLSATDADVIQAAKSANIHERILTFPDGYESVVSISGFCI</sequence>
<evidence type="ECO:0000313" key="3">
    <source>
        <dbReference type="RefSeq" id="XP_025834249.1"/>
    </source>
</evidence>
<dbReference type="PANTHER" id="PTHR24221">
    <property type="entry name" value="ATP-BINDING CASSETTE SUB-FAMILY B"/>
    <property type="match status" value="1"/>
</dbReference>
<dbReference type="GO" id="GO:0005774">
    <property type="term" value="C:vacuolar membrane"/>
    <property type="evidence" value="ECO:0007669"/>
    <property type="project" value="TreeGrafter"/>
</dbReference>
<dbReference type="GO" id="GO:0016887">
    <property type="term" value="F:ATP hydrolysis activity"/>
    <property type="evidence" value="ECO:0007669"/>
    <property type="project" value="InterPro"/>
</dbReference>
<accession>A0A7F5RE38</accession>
<dbReference type="OrthoDB" id="6500128at2759"/>
<dbReference type="Pfam" id="PF00005">
    <property type="entry name" value="ABC_tran"/>
    <property type="match status" value="1"/>
</dbReference>
<proteinExistence type="predicted"/>
<dbReference type="SUPFAM" id="SSF52540">
    <property type="entry name" value="P-loop containing nucleoside triphosphate hydrolases"/>
    <property type="match status" value="1"/>
</dbReference>
<dbReference type="Proteomes" id="UP000192223">
    <property type="component" value="Unplaced"/>
</dbReference>
<evidence type="ECO:0000313" key="2">
    <source>
        <dbReference type="Proteomes" id="UP000192223"/>
    </source>
</evidence>
<dbReference type="GO" id="GO:0015439">
    <property type="term" value="F:ABC-type heme transporter activity"/>
    <property type="evidence" value="ECO:0007669"/>
    <property type="project" value="TreeGrafter"/>
</dbReference>
<dbReference type="InterPro" id="IPR027417">
    <property type="entry name" value="P-loop_NTPase"/>
</dbReference>
<gene>
    <name evidence="3" type="primary">LOC112905651</name>
</gene>
<keyword evidence="2" id="KW-1185">Reference proteome</keyword>
<dbReference type="AlphaFoldDB" id="A0A7F5RE38"/>
<dbReference type="RefSeq" id="XP_025834249.1">
    <property type="nucleotide sequence ID" value="XM_025978464.1"/>
</dbReference>
<name>A0A7F5RE38_AGRPL</name>
<dbReference type="GO" id="GO:0005524">
    <property type="term" value="F:ATP binding"/>
    <property type="evidence" value="ECO:0007669"/>
    <property type="project" value="InterPro"/>
</dbReference>
<dbReference type="PANTHER" id="PTHR24221:SF654">
    <property type="entry name" value="ATP-BINDING CASSETTE SUB-FAMILY B MEMBER 6"/>
    <property type="match status" value="1"/>
</dbReference>
<organism evidence="2 3">
    <name type="scientific">Agrilus planipennis</name>
    <name type="common">Emerald ash borer</name>
    <name type="synonym">Agrilus marcopoli</name>
    <dbReference type="NCBI Taxonomy" id="224129"/>
    <lineage>
        <taxon>Eukaryota</taxon>
        <taxon>Metazoa</taxon>
        <taxon>Ecdysozoa</taxon>
        <taxon>Arthropoda</taxon>
        <taxon>Hexapoda</taxon>
        <taxon>Insecta</taxon>
        <taxon>Pterygota</taxon>
        <taxon>Neoptera</taxon>
        <taxon>Endopterygota</taxon>
        <taxon>Coleoptera</taxon>
        <taxon>Polyphaga</taxon>
        <taxon>Elateriformia</taxon>
        <taxon>Buprestoidea</taxon>
        <taxon>Buprestidae</taxon>
        <taxon>Agrilinae</taxon>
        <taxon>Agrilus</taxon>
    </lineage>
</organism>
<dbReference type="GO" id="GO:0020037">
    <property type="term" value="F:heme binding"/>
    <property type="evidence" value="ECO:0007669"/>
    <property type="project" value="TreeGrafter"/>
</dbReference>
<dbReference type="InterPro" id="IPR003439">
    <property type="entry name" value="ABC_transporter-like_ATP-bd"/>
</dbReference>
<reference evidence="3" key="1">
    <citation type="submission" date="2025-08" db="UniProtKB">
        <authorList>
            <consortium name="RefSeq"/>
        </authorList>
    </citation>
    <scope>IDENTIFICATION</scope>
    <source>
        <tissue evidence="3">Entire body</tissue>
    </source>
</reference>
<feature type="domain" description="ABC transporter" evidence="1">
    <location>
        <begin position="5"/>
        <end position="91"/>
    </location>
</feature>
<dbReference type="Gene3D" id="3.40.50.300">
    <property type="entry name" value="P-loop containing nucleotide triphosphate hydrolases"/>
    <property type="match status" value="1"/>
</dbReference>
<protein>
    <submittedName>
        <fullName evidence="3">ATP-binding cassette sub-family B member 6, mitochondrial-like</fullName>
    </submittedName>
</protein>
<dbReference type="KEGG" id="apln:112905651"/>
<dbReference type="GeneID" id="112905651"/>
<dbReference type="InterPro" id="IPR039421">
    <property type="entry name" value="Type_1_exporter"/>
</dbReference>
<dbReference type="InParanoid" id="A0A7F5RE38"/>